<dbReference type="EMBL" id="ML986600">
    <property type="protein sequence ID" value="KAF2266193.1"/>
    <property type="molecule type" value="Genomic_DNA"/>
</dbReference>
<feature type="compositionally biased region" description="Low complexity" evidence="1">
    <location>
        <begin position="7"/>
        <end position="22"/>
    </location>
</feature>
<feature type="compositionally biased region" description="Polar residues" evidence="1">
    <location>
        <begin position="781"/>
        <end position="792"/>
    </location>
</feature>
<evidence type="ECO:0000313" key="4">
    <source>
        <dbReference type="EMBL" id="KAF2266193.1"/>
    </source>
</evidence>
<feature type="compositionally biased region" description="Low complexity" evidence="1">
    <location>
        <begin position="853"/>
        <end position="870"/>
    </location>
</feature>
<feature type="region of interest" description="Disordered" evidence="1">
    <location>
        <begin position="173"/>
        <end position="194"/>
    </location>
</feature>
<feature type="region of interest" description="Disordered" evidence="1">
    <location>
        <begin position="1"/>
        <end position="48"/>
    </location>
</feature>
<comment type="caution">
    <text evidence="4">The sequence shown here is derived from an EMBL/GenBank/DDBJ whole genome shotgun (WGS) entry which is preliminary data.</text>
</comment>
<accession>A0A9P4KEG7</accession>
<evidence type="ECO:0000256" key="1">
    <source>
        <dbReference type="SAM" id="MobiDB-lite"/>
    </source>
</evidence>
<dbReference type="AlphaFoldDB" id="A0A9P4KEG7"/>
<feature type="domain" description="DUF7877" evidence="3">
    <location>
        <begin position="53"/>
        <end position="167"/>
    </location>
</feature>
<evidence type="ECO:0000259" key="2">
    <source>
        <dbReference type="Pfam" id="PF25009"/>
    </source>
</evidence>
<feature type="compositionally biased region" description="Pro residues" evidence="1">
    <location>
        <begin position="293"/>
        <end position="302"/>
    </location>
</feature>
<feature type="region of interest" description="Disordered" evidence="1">
    <location>
        <begin position="853"/>
        <end position="898"/>
    </location>
</feature>
<organism evidence="4 5">
    <name type="scientific">Lojkania enalia</name>
    <dbReference type="NCBI Taxonomy" id="147567"/>
    <lineage>
        <taxon>Eukaryota</taxon>
        <taxon>Fungi</taxon>
        <taxon>Dikarya</taxon>
        <taxon>Ascomycota</taxon>
        <taxon>Pezizomycotina</taxon>
        <taxon>Dothideomycetes</taxon>
        <taxon>Pleosporomycetidae</taxon>
        <taxon>Pleosporales</taxon>
        <taxon>Pleosporales incertae sedis</taxon>
        <taxon>Lojkania</taxon>
    </lineage>
</organism>
<reference evidence="5" key="1">
    <citation type="journal article" date="2020" name="Stud. Mycol.">
        <title>101 Dothideomycetes genomes: A test case for predicting lifestyles and emergence of pathogens.</title>
        <authorList>
            <person name="Haridas S."/>
            <person name="Albert R."/>
            <person name="Binder M."/>
            <person name="Bloem J."/>
            <person name="LaButti K."/>
            <person name="Salamov A."/>
            <person name="Andreopoulos B."/>
            <person name="Baker S."/>
            <person name="Barry K."/>
            <person name="Bills G."/>
            <person name="Bluhm B."/>
            <person name="Cannon C."/>
            <person name="Castanera R."/>
            <person name="Culley D."/>
            <person name="Daum C."/>
            <person name="Ezra D."/>
            <person name="Gonzalez J."/>
            <person name="Henrissat B."/>
            <person name="Kuo A."/>
            <person name="Liang C."/>
            <person name="Lipzen A."/>
            <person name="Lutzoni F."/>
            <person name="Magnuson J."/>
            <person name="Mondo S."/>
            <person name="Nolan M."/>
            <person name="Ohm R."/>
            <person name="Pangilinan J."/>
            <person name="Park H.-J."/>
            <person name="Ramirez L."/>
            <person name="Alfaro M."/>
            <person name="Sun H."/>
            <person name="Tritt A."/>
            <person name="Yoshinaga Y."/>
            <person name="Zwiers L.-H."/>
            <person name="Turgeon B."/>
            <person name="Goodwin S."/>
            <person name="Spatafora J."/>
            <person name="Crous P."/>
            <person name="Grigoriev I."/>
        </authorList>
    </citation>
    <scope>NUCLEOTIDE SEQUENCE [LARGE SCALE GENOMIC DNA]</scope>
    <source>
        <strain evidence="5">CBS 304.66</strain>
    </source>
</reference>
<proteinExistence type="predicted"/>
<keyword evidence="5" id="KW-1185">Reference proteome</keyword>
<dbReference type="Proteomes" id="UP000800093">
    <property type="component" value="Unassembled WGS sequence"/>
</dbReference>
<feature type="compositionally biased region" description="Polar residues" evidence="1">
    <location>
        <begin position="730"/>
        <end position="740"/>
    </location>
</feature>
<dbReference type="InterPro" id="IPR057199">
    <property type="entry name" value="DUF7877"/>
</dbReference>
<dbReference type="InterPro" id="IPR056687">
    <property type="entry name" value="DUF7785"/>
</dbReference>
<feature type="compositionally biased region" description="Polar residues" evidence="1">
    <location>
        <begin position="359"/>
        <end position="376"/>
    </location>
</feature>
<feature type="region of interest" description="Disordered" evidence="1">
    <location>
        <begin position="292"/>
        <end position="311"/>
    </location>
</feature>
<feature type="compositionally biased region" description="Low complexity" evidence="1">
    <location>
        <begin position="610"/>
        <end position="636"/>
    </location>
</feature>
<evidence type="ECO:0000313" key="5">
    <source>
        <dbReference type="Proteomes" id="UP000800093"/>
    </source>
</evidence>
<name>A0A9P4KEG7_9PLEO</name>
<sequence>MAATNGALTPPSLPAAPASPSIAKRKRSVTENALNGASVKATAHRGREARRPLQAVLKDILEILTGYDTQPSILNRPISSSIIRAASGEAASKRAKLASPDGQASIASLIENGSYDSLEALDKDVESASNAVLATIETNELSNVQPTAEETMLQTNVLAFRKMLKTLKLREEAQVGHASPARDTTESAGEDAVVKDEEQIVQIKEEDEQTESRTVLTLFGSAQGPKQLFSSLQQPQRVFSPGAVGSDLDSSVSLTLPLRESTLPNMISTTQVFPAPETDDRKKKVKTFGEVFAPPPNLPQLSPPKITKPWTTRGNTITFVQQDSLPKPSRKSSQSYATQNLATGRWLGYGGVDMPKDPTSPTAKQKSRQRALSTGEAQLPASEINLEAVQQAKEDALFRAAYSSFAPSKDDAAAIVPEETKNKIWWQKVGERRFHETFPIDPALLGLGEPLDAKDTLDESEDFKDAVENFVPVDHDPFLESSNKSQLEKDTEEVLREISELLELLASHQRIRNLSLNTNPRTPVIQNPSLASLAGSPSTPSSEEVDVYQMLKSQLSLLISQLPPYAVAKLNGDQLEELNISRTILIETKNYHGALEEDHLSRVTKPPALPAAANPPTLSRMGSSSTTAPSPFATGTQYARATPSMHSSTPRPVQTSQTYYSQQPPHRSPSVHYQRSSSGPAQPYQTPATSRPNFPTAQVYGQQTPRTSYSSSTPQQYYSQRPTVAGTYGGATNSQYYSSAPQPPASNRYPSQAPPNGYYQRPQNVPPMHGYGAQPMHSGSPLKTNPPGSSYNAPRPTYGTPVSGAQARPNYYGQSGIPATQYGTPQPPTPSTVPPTNYAAAGTNHQQMLLDRQQSQVAAQSQARMAAQSSFLRQGSGTPQPPGLQNGAQQMNGSATAA</sequence>
<dbReference type="Pfam" id="PF25289">
    <property type="entry name" value="DUF7877"/>
    <property type="match status" value="1"/>
</dbReference>
<gene>
    <name evidence="4" type="ORF">CC78DRAFT_615269</name>
</gene>
<feature type="compositionally biased region" description="Low complexity" evidence="1">
    <location>
        <begin position="702"/>
        <end position="722"/>
    </location>
</feature>
<dbReference type="Pfam" id="PF25009">
    <property type="entry name" value="DUF7785"/>
    <property type="match status" value="1"/>
</dbReference>
<feature type="domain" description="DUF7785" evidence="2">
    <location>
        <begin position="488"/>
        <end position="586"/>
    </location>
</feature>
<evidence type="ECO:0000259" key="3">
    <source>
        <dbReference type="Pfam" id="PF25289"/>
    </source>
</evidence>
<feature type="compositionally biased region" description="Polar residues" evidence="1">
    <location>
        <begin position="886"/>
        <end position="898"/>
    </location>
</feature>
<feature type="region of interest" description="Disordered" evidence="1">
    <location>
        <begin position="347"/>
        <end position="376"/>
    </location>
</feature>
<feature type="compositionally biased region" description="Polar residues" evidence="1">
    <location>
        <begin position="644"/>
        <end position="701"/>
    </location>
</feature>
<protein>
    <submittedName>
        <fullName evidence="4">Uncharacterized protein</fullName>
    </submittedName>
</protein>
<dbReference type="OrthoDB" id="5354458at2759"/>
<feature type="region of interest" description="Disordered" evidence="1">
    <location>
        <begin position="606"/>
        <end position="802"/>
    </location>
</feature>